<dbReference type="Proteomes" id="UP000321046">
    <property type="component" value="Unassembled WGS sequence"/>
</dbReference>
<dbReference type="InterPro" id="IPR058163">
    <property type="entry name" value="LysR-type_TF_proteobact-type"/>
</dbReference>
<gene>
    <name evidence="6" type="ORF">FRC96_06005</name>
</gene>
<dbReference type="RefSeq" id="WP_146973601.1">
    <property type="nucleotide sequence ID" value="NZ_VOSL01000025.1"/>
</dbReference>
<keyword evidence="4" id="KW-0804">Transcription</keyword>
<evidence type="ECO:0000256" key="3">
    <source>
        <dbReference type="ARBA" id="ARBA00023125"/>
    </source>
</evidence>
<dbReference type="Pfam" id="PF03466">
    <property type="entry name" value="LysR_substrate"/>
    <property type="match status" value="1"/>
</dbReference>
<dbReference type="InterPro" id="IPR005119">
    <property type="entry name" value="LysR_subst-bd"/>
</dbReference>
<dbReference type="AlphaFoldDB" id="A0A5C6XCS7"/>
<evidence type="ECO:0000259" key="5">
    <source>
        <dbReference type="PROSITE" id="PS50931"/>
    </source>
</evidence>
<evidence type="ECO:0000313" key="6">
    <source>
        <dbReference type="EMBL" id="TXD39822.1"/>
    </source>
</evidence>
<dbReference type="FunFam" id="1.10.10.10:FF:000001">
    <property type="entry name" value="LysR family transcriptional regulator"/>
    <property type="match status" value="1"/>
</dbReference>
<comment type="similarity">
    <text evidence="1">Belongs to the LysR transcriptional regulatory family.</text>
</comment>
<protein>
    <submittedName>
        <fullName evidence="6">LysR family transcriptional regulator</fullName>
    </submittedName>
</protein>
<name>A0A5C6XCS7_9DELT</name>
<proteinExistence type="inferred from homology"/>
<accession>A0A5C6XCS7</accession>
<dbReference type="InterPro" id="IPR036390">
    <property type="entry name" value="WH_DNA-bd_sf"/>
</dbReference>
<dbReference type="PANTHER" id="PTHR30537">
    <property type="entry name" value="HTH-TYPE TRANSCRIPTIONAL REGULATOR"/>
    <property type="match status" value="1"/>
</dbReference>
<keyword evidence="2" id="KW-0805">Transcription regulation</keyword>
<dbReference type="GO" id="GO:0003700">
    <property type="term" value="F:DNA-binding transcription factor activity"/>
    <property type="evidence" value="ECO:0007669"/>
    <property type="project" value="InterPro"/>
</dbReference>
<dbReference type="PANTHER" id="PTHR30537:SF5">
    <property type="entry name" value="HTH-TYPE TRANSCRIPTIONAL ACTIVATOR TTDR-RELATED"/>
    <property type="match status" value="1"/>
</dbReference>
<evidence type="ECO:0000256" key="4">
    <source>
        <dbReference type="ARBA" id="ARBA00023163"/>
    </source>
</evidence>
<evidence type="ECO:0000256" key="1">
    <source>
        <dbReference type="ARBA" id="ARBA00009437"/>
    </source>
</evidence>
<organism evidence="6 7">
    <name type="scientific">Lujinxingia vulgaris</name>
    <dbReference type="NCBI Taxonomy" id="2600176"/>
    <lineage>
        <taxon>Bacteria</taxon>
        <taxon>Deltaproteobacteria</taxon>
        <taxon>Bradymonadales</taxon>
        <taxon>Lujinxingiaceae</taxon>
        <taxon>Lujinxingia</taxon>
    </lineage>
</organism>
<dbReference type="SUPFAM" id="SSF53850">
    <property type="entry name" value="Periplasmic binding protein-like II"/>
    <property type="match status" value="1"/>
</dbReference>
<comment type="caution">
    <text evidence="6">The sequence shown here is derived from an EMBL/GenBank/DDBJ whole genome shotgun (WGS) entry which is preliminary data.</text>
</comment>
<dbReference type="InterPro" id="IPR000847">
    <property type="entry name" value="LysR_HTH_N"/>
</dbReference>
<dbReference type="SUPFAM" id="SSF46785">
    <property type="entry name" value="Winged helix' DNA-binding domain"/>
    <property type="match status" value="1"/>
</dbReference>
<keyword evidence="3" id="KW-0238">DNA-binding</keyword>
<dbReference type="InterPro" id="IPR036388">
    <property type="entry name" value="WH-like_DNA-bd_sf"/>
</dbReference>
<dbReference type="EMBL" id="VOSL01000025">
    <property type="protein sequence ID" value="TXD39822.1"/>
    <property type="molecule type" value="Genomic_DNA"/>
</dbReference>
<evidence type="ECO:0000313" key="7">
    <source>
        <dbReference type="Proteomes" id="UP000321046"/>
    </source>
</evidence>
<dbReference type="Pfam" id="PF00126">
    <property type="entry name" value="HTH_1"/>
    <property type="match status" value="1"/>
</dbReference>
<dbReference type="CDD" id="cd08422">
    <property type="entry name" value="PBP2_CrgA_like"/>
    <property type="match status" value="1"/>
</dbReference>
<sequence>MNLTDLQTFVVVAETETMSAAADELGVPRSTVSRRVARLEEALGVTLVHRSNQGNTLSADGRHLYARSAPAIRELSQVERALADTALKPTGILRLTAPHDFGAMASFAELMTRFEATFPDIELRIELTNRVVDLVEEGFDAAIRAHGPNLPDDTGLMIRPLTRVERGLYASPAYLDAHGTPASVDDLKSHRVVAHQTMLRERNSVFDPHTPQPIMRVNDFGLVVQLLIAGAGIGEVPTFFARDHVRAGLLTRVLPEIGSATGRFSLFWPASRHLAQRIRALIDFLSQEEHVQLLFSEDRDDATSR</sequence>
<evidence type="ECO:0000256" key="2">
    <source>
        <dbReference type="ARBA" id="ARBA00023015"/>
    </source>
</evidence>
<dbReference type="Gene3D" id="3.40.190.290">
    <property type="match status" value="1"/>
</dbReference>
<dbReference type="GO" id="GO:0003677">
    <property type="term" value="F:DNA binding"/>
    <property type="evidence" value="ECO:0007669"/>
    <property type="project" value="UniProtKB-KW"/>
</dbReference>
<dbReference type="Gene3D" id="1.10.10.10">
    <property type="entry name" value="Winged helix-like DNA-binding domain superfamily/Winged helix DNA-binding domain"/>
    <property type="match status" value="1"/>
</dbReference>
<dbReference type="OrthoDB" id="9808620at2"/>
<feature type="domain" description="HTH lysR-type" evidence="5">
    <location>
        <begin position="1"/>
        <end position="58"/>
    </location>
</feature>
<reference evidence="6 7" key="1">
    <citation type="submission" date="2019-08" db="EMBL/GenBank/DDBJ databases">
        <title>Bradymonadales sp. TMQ2.</title>
        <authorList>
            <person name="Liang Q."/>
        </authorList>
    </citation>
    <scope>NUCLEOTIDE SEQUENCE [LARGE SCALE GENOMIC DNA]</scope>
    <source>
        <strain evidence="6 7">TMQ2</strain>
    </source>
</reference>
<dbReference type="PROSITE" id="PS50931">
    <property type="entry name" value="HTH_LYSR"/>
    <property type="match status" value="1"/>
</dbReference>